<dbReference type="InterPro" id="IPR004358">
    <property type="entry name" value="Sig_transdc_His_kin-like_C"/>
</dbReference>
<keyword evidence="14" id="KW-0812">Transmembrane</keyword>
<dbReference type="SMART" id="SM00388">
    <property type="entry name" value="HisKA"/>
    <property type="match status" value="1"/>
</dbReference>
<evidence type="ECO:0000256" key="6">
    <source>
        <dbReference type="ARBA" id="ARBA00022679"/>
    </source>
</evidence>
<evidence type="ECO:0000256" key="9">
    <source>
        <dbReference type="ARBA" id="ARBA00022840"/>
    </source>
</evidence>
<keyword evidence="14" id="KW-1133">Transmembrane helix</keyword>
<dbReference type="CDD" id="cd00082">
    <property type="entry name" value="HisKA"/>
    <property type="match status" value="1"/>
</dbReference>
<keyword evidence="9" id="KW-0067">ATP-binding</keyword>
<dbReference type="Gene3D" id="3.30.565.10">
    <property type="entry name" value="Histidine kinase-like ATPase, C-terminal domain"/>
    <property type="match status" value="1"/>
</dbReference>
<dbReference type="GO" id="GO:0004721">
    <property type="term" value="F:phosphoprotein phosphatase activity"/>
    <property type="evidence" value="ECO:0007669"/>
    <property type="project" value="TreeGrafter"/>
</dbReference>
<dbReference type="EMBL" id="CADCUL010000132">
    <property type="protein sequence ID" value="CAA9376633.1"/>
    <property type="molecule type" value="Genomic_DNA"/>
</dbReference>
<feature type="compositionally biased region" description="Basic and acidic residues" evidence="13">
    <location>
        <begin position="381"/>
        <end position="395"/>
    </location>
</feature>
<evidence type="ECO:0000259" key="15">
    <source>
        <dbReference type="PROSITE" id="PS50109"/>
    </source>
</evidence>
<keyword evidence="7" id="KW-0547">Nucleotide-binding</keyword>
<keyword evidence="4" id="KW-1003">Cell membrane</keyword>
<dbReference type="PROSITE" id="PS50109">
    <property type="entry name" value="HIS_KIN"/>
    <property type="match status" value="1"/>
</dbReference>
<dbReference type="InterPro" id="IPR036890">
    <property type="entry name" value="HATPase_C_sf"/>
</dbReference>
<evidence type="ECO:0000313" key="16">
    <source>
        <dbReference type="EMBL" id="CAA9376633.1"/>
    </source>
</evidence>
<keyword evidence="11 14" id="KW-0472">Membrane</keyword>
<evidence type="ECO:0000256" key="4">
    <source>
        <dbReference type="ARBA" id="ARBA00022475"/>
    </source>
</evidence>
<feature type="transmembrane region" description="Helical" evidence="14">
    <location>
        <begin position="6"/>
        <end position="27"/>
    </location>
</feature>
<keyword evidence="6 16" id="KW-0808">Transferase</keyword>
<dbReference type="CDD" id="cd00075">
    <property type="entry name" value="HATPase"/>
    <property type="match status" value="1"/>
</dbReference>
<sequence length="411" mass="44194">MSTTEGIAAAGIVIALAALAFLLGAWWSRSRESSRTPAQPEPEVPPGVVSVLTVLRSSAVLIGRGDFVLTASAPTYSLGIIAGNRLVSVELQRLVSGVRRDGQIREVELVIPRNRSSPRHVNARVAPLGESLVLVLLEDRTRERQVETVRRDFVANVSHELKTPVGAMHLLAEAVSEAAEDPTAVRRFAARMQHESVRLEHLVQQIIELSRLQGDQLVDEPVEVDIPALLEAAVARSLTAAEAKAISVRVQSEQPLEVLGDPDQLLAAVGNLVENAVKYGRESSRVAVVARTEGDRVLIAVSDQGIGIPEPELDRIFERFYRIDPARARATGGTGLGLSIVKHVAASHGGEVTVWSEPDQGSTFTLCLPATSRRQTFTSPGDHDPEASAELHSEQSRAAIPVTAPTKGDWS</sequence>
<dbReference type="GO" id="GO:0016036">
    <property type="term" value="P:cellular response to phosphate starvation"/>
    <property type="evidence" value="ECO:0007669"/>
    <property type="project" value="TreeGrafter"/>
</dbReference>
<evidence type="ECO:0000256" key="11">
    <source>
        <dbReference type="ARBA" id="ARBA00023136"/>
    </source>
</evidence>
<name>A0A6J4N2Z5_9ACTN</name>
<evidence type="ECO:0000256" key="14">
    <source>
        <dbReference type="SAM" id="Phobius"/>
    </source>
</evidence>
<evidence type="ECO:0000256" key="12">
    <source>
        <dbReference type="ARBA" id="ARBA00039401"/>
    </source>
</evidence>
<evidence type="ECO:0000256" key="8">
    <source>
        <dbReference type="ARBA" id="ARBA00022777"/>
    </source>
</evidence>
<evidence type="ECO:0000256" key="3">
    <source>
        <dbReference type="ARBA" id="ARBA00012438"/>
    </source>
</evidence>
<dbReference type="SUPFAM" id="SSF47384">
    <property type="entry name" value="Homodimeric domain of signal transducing histidine kinase"/>
    <property type="match status" value="1"/>
</dbReference>
<dbReference type="InterPro" id="IPR036097">
    <property type="entry name" value="HisK_dim/P_sf"/>
</dbReference>
<dbReference type="EC" id="2.7.13.3" evidence="3"/>
<comment type="catalytic activity">
    <reaction evidence="1">
        <text>ATP + protein L-histidine = ADP + protein N-phospho-L-histidine.</text>
        <dbReference type="EC" id="2.7.13.3"/>
    </reaction>
</comment>
<comment type="subcellular location">
    <subcellularLocation>
        <location evidence="2">Cell membrane</location>
    </subcellularLocation>
</comment>
<dbReference type="InterPro" id="IPR005467">
    <property type="entry name" value="His_kinase_dom"/>
</dbReference>
<dbReference type="FunFam" id="3.30.565.10:FF:000006">
    <property type="entry name" value="Sensor histidine kinase WalK"/>
    <property type="match status" value="1"/>
</dbReference>
<dbReference type="PANTHER" id="PTHR45453:SF1">
    <property type="entry name" value="PHOSPHATE REGULON SENSOR PROTEIN PHOR"/>
    <property type="match status" value="1"/>
</dbReference>
<dbReference type="AlphaFoldDB" id="A0A6J4N2Z5"/>
<dbReference type="SMART" id="SM00387">
    <property type="entry name" value="HATPase_c"/>
    <property type="match status" value="1"/>
</dbReference>
<dbReference type="Pfam" id="PF02518">
    <property type="entry name" value="HATPase_c"/>
    <property type="match status" value="1"/>
</dbReference>
<dbReference type="GO" id="GO:0005524">
    <property type="term" value="F:ATP binding"/>
    <property type="evidence" value="ECO:0007669"/>
    <property type="project" value="UniProtKB-KW"/>
</dbReference>
<evidence type="ECO:0000256" key="1">
    <source>
        <dbReference type="ARBA" id="ARBA00000085"/>
    </source>
</evidence>
<dbReference type="GO" id="GO:0005886">
    <property type="term" value="C:plasma membrane"/>
    <property type="evidence" value="ECO:0007669"/>
    <property type="project" value="UniProtKB-SubCell"/>
</dbReference>
<keyword evidence="10" id="KW-0902">Two-component regulatory system</keyword>
<feature type="region of interest" description="Disordered" evidence="13">
    <location>
        <begin position="375"/>
        <end position="411"/>
    </location>
</feature>
<evidence type="ECO:0000256" key="13">
    <source>
        <dbReference type="SAM" id="MobiDB-lite"/>
    </source>
</evidence>
<feature type="domain" description="Histidine kinase" evidence="15">
    <location>
        <begin position="156"/>
        <end position="372"/>
    </location>
</feature>
<evidence type="ECO:0000256" key="7">
    <source>
        <dbReference type="ARBA" id="ARBA00022741"/>
    </source>
</evidence>
<gene>
    <name evidence="16" type="ORF">AVDCRST_MAG21-1303</name>
</gene>
<dbReference type="PANTHER" id="PTHR45453">
    <property type="entry name" value="PHOSPHATE REGULON SENSOR PROTEIN PHOR"/>
    <property type="match status" value="1"/>
</dbReference>
<dbReference type="InterPro" id="IPR003594">
    <property type="entry name" value="HATPase_dom"/>
</dbReference>
<accession>A0A6J4N2Z5</accession>
<dbReference type="InterPro" id="IPR003661">
    <property type="entry name" value="HisK_dim/P_dom"/>
</dbReference>
<keyword evidence="5" id="KW-0597">Phosphoprotein</keyword>
<dbReference type="InterPro" id="IPR050351">
    <property type="entry name" value="BphY/WalK/GraS-like"/>
</dbReference>
<dbReference type="FunFam" id="1.10.287.130:FF:000008">
    <property type="entry name" value="Two-component sensor histidine kinase"/>
    <property type="match status" value="1"/>
</dbReference>
<evidence type="ECO:0000256" key="2">
    <source>
        <dbReference type="ARBA" id="ARBA00004236"/>
    </source>
</evidence>
<evidence type="ECO:0000256" key="10">
    <source>
        <dbReference type="ARBA" id="ARBA00023012"/>
    </source>
</evidence>
<dbReference type="Gene3D" id="1.10.287.130">
    <property type="match status" value="1"/>
</dbReference>
<dbReference type="PRINTS" id="PR00344">
    <property type="entry name" value="BCTRLSENSOR"/>
</dbReference>
<evidence type="ECO:0000256" key="5">
    <source>
        <dbReference type="ARBA" id="ARBA00022553"/>
    </source>
</evidence>
<dbReference type="SUPFAM" id="SSF55874">
    <property type="entry name" value="ATPase domain of HSP90 chaperone/DNA topoisomerase II/histidine kinase"/>
    <property type="match status" value="1"/>
</dbReference>
<protein>
    <recommendedName>
        <fullName evidence="12">Sensor-like histidine kinase SenX3</fullName>
        <ecNumber evidence="3">2.7.13.3</ecNumber>
    </recommendedName>
</protein>
<organism evidence="16">
    <name type="scientific">uncultured Nocardioidaceae bacterium</name>
    <dbReference type="NCBI Taxonomy" id="253824"/>
    <lineage>
        <taxon>Bacteria</taxon>
        <taxon>Bacillati</taxon>
        <taxon>Actinomycetota</taxon>
        <taxon>Actinomycetes</taxon>
        <taxon>Propionibacteriales</taxon>
        <taxon>Nocardioidaceae</taxon>
        <taxon>environmental samples</taxon>
    </lineage>
</organism>
<reference evidence="16" key="1">
    <citation type="submission" date="2020-02" db="EMBL/GenBank/DDBJ databases">
        <authorList>
            <person name="Meier V. D."/>
        </authorList>
    </citation>
    <scope>NUCLEOTIDE SEQUENCE</scope>
    <source>
        <strain evidence="16">AVDCRST_MAG21</strain>
    </source>
</reference>
<dbReference type="GO" id="GO:0000155">
    <property type="term" value="F:phosphorelay sensor kinase activity"/>
    <property type="evidence" value="ECO:0007669"/>
    <property type="project" value="InterPro"/>
</dbReference>
<dbReference type="Pfam" id="PF00512">
    <property type="entry name" value="HisKA"/>
    <property type="match status" value="1"/>
</dbReference>
<keyword evidence="8" id="KW-0418">Kinase</keyword>
<proteinExistence type="predicted"/>